<dbReference type="PROSITE" id="PS50069">
    <property type="entry name" value="CULLIN_2"/>
    <property type="match status" value="1"/>
</dbReference>
<evidence type="ECO:0000256" key="5">
    <source>
        <dbReference type="RuleBase" id="RU003829"/>
    </source>
</evidence>
<evidence type="ECO:0000256" key="2">
    <source>
        <dbReference type="ARBA" id="ARBA00022499"/>
    </source>
</evidence>
<dbReference type="SMART" id="SM00884">
    <property type="entry name" value="Cullin_Nedd8"/>
    <property type="match status" value="1"/>
</dbReference>
<dbReference type="AlphaFoldDB" id="A0AAN6JPX0"/>
<dbReference type="GO" id="GO:0031625">
    <property type="term" value="F:ubiquitin protein ligase binding"/>
    <property type="evidence" value="ECO:0007669"/>
    <property type="project" value="InterPro"/>
</dbReference>
<dbReference type="InterPro" id="IPR001373">
    <property type="entry name" value="Cullin_N"/>
</dbReference>
<dbReference type="GO" id="GO:0006511">
    <property type="term" value="P:ubiquitin-dependent protein catabolic process"/>
    <property type="evidence" value="ECO:0007669"/>
    <property type="project" value="InterPro"/>
</dbReference>
<dbReference type="InterPro" id="IPR036390">
    <property type="entry name" value="WH_DNA-bd_sf"/>
</dbReference>
<dbReference type="Pfam" id="PF00888">
    <property type="entry name" value="Cullin"/>
    <property type="match status" value="1"/>
</dbReference>
<evidence type="ECO:0000256" key="1">
    <source>
        <dbReference type="ARBA" id="ARBA00006019"/>
    </source>
</evidence>
<dbReference type="InterPro" id="IPR016159">
    <property type="entry name" value="Cullin_repeat-like_dom_sf"/>
</dbReference>
<protein>
    <recommendedName>
        <fullName evidence="7">Cullin family profile domain-containing protein</fullName>
    </recommendedName>
</protein>
<dbReference type="SUPFAM" id="SSF46785">
    <property type="entry name" value="Winged helix' DNA-binding domain"/>
    <property type="match status" value="1"/>
</dbReference>
<organism evidence="8 9">
    <name type="scientific">Tilletia horrida</name>
    <dbReference type="NCBI Taxonomy" id="155126"/>
    <lineage>
        <taxon>Eukaryota</taxon>
        <taxon>Fungi</taxon>
        <taxon>Dikarya</taxon>
        <taxon>Basidiomycota</taxon>
        <taxon>Ustilaginomycotina</taxon>
        <taxon>Exobasidiomycetes</taxon>
        <taxon>Tilletiales</taxon>
        <taxon>Tilletiaceae</taxon>
        <taxon>Tilletia</taxon>
    </lineage>
</organism>
<sequence>MSMSGQGASGRRPQARNSKLRAPKRAGTEMTNEERWRALAKAISQIQNHNESIISMEEQYRYAHHLVLHREGRALYDGVKNLTQHHLNKLCKERLSPTFPTGGISSLSADSFGGQASANASANAKGKAVDRGAGGEGCGTDADPAYHHLARADPTAHSRMGDRLLIAMRDMWNDHYRCMKNLAMVLGYLDRTWVPQTEEPGILQLGLELFRDTVIRSKIYPIETYLFSTLLSQIRIEREGNAINRSVLKSSIDMLNALTHPRQGLAINARQTLYKHDFEPKLLSTTAEFYQSESVPLLDRGDASAYLRHVERRFQEEEDRVTVYLKSATAPALRSLLEQHLLSAHLRTISGMPDSGLDYMLEEDKIDDLARMYRLFYRVAEGPAVLKAGVRAYIGHKGRAINEAMGSTGGSNNPAGAGGDGAGNDNEENAAEEGSAPAAAERKKGVVGGATAAAANLGALALKWVEDVLALKTKMDRILKEGFADDKGCEAAMNEAFETFFNMNPRAPEFISLYLDENLKKGLKGKSEDEVEEVLTQTIVVFRFLHEKDVFERYYKQHLAKRLLNARSVSDDAERGMMAKLKVECGHAYVQKLQGMLNDMKNSEEVSKTFQASLEKSGRKLPYSMTVTVLTSTYWPGTTQAPTCNMPPLLMTGRKAFEQYYASRHSGRVLTWCSHQGNADVKVTFKNKKHELNVATYALVVILLFEDTPEEGEGSRLTYEQIADMTQIPPADLKRTLQSLACGKYKILLKEPRGRDINAGDKFTFNVNFSAPLARIKIAQVVGGGGKVETSTERKETAEKVEEERKSVTEACIVRIMKNRKTLSHNDLVNEVIRQLSSRFVPAPASIKKRIEALIDREYLERSESSRNMYNYVA</sequence>
<evidence type="ECO:0000313" key="8">
    <source>
        <dbReference type="EMBL" id="KAK0545146.1"/>
    </source>
</evidence>
<dbReference type="InterPro" id="IPR045093">
    <property type="entry name" value="Cullin"/>
</dbReference>
<name>A0AAN6JPX0_9BASI</name>
<reference evidence="8" key="1">
    <citation type="journal article" date="2023" name="PhytoFront">
        <title>Draft Genome Resources of Seven Strains of Tilletia horrida, Causal Agent of Kernel Smut of Rice.</title>
        <authorList>
            <person name="Khanal S."/>
            <person name="Antony Babu S."/>
            <person name="Zhou X.G."/>
        </authorList>
    </citation>
    <scope>NUCLEOTIDE SEQUENCE</scope>
    <source>
        <strain evidence="8">TX6</strain>
    </source>
</reference>
<keyword evidence="3" id="KW-0832">Ubl conjugation</keyword>
<dbReference type="InterPro" id="IPR059120">
    <property type="entry name" value="Cullin-like_AB"/>
</dbReference>
<evidence type="ECO:0000259" key="7">
    <source>
        <dbReference type="PROSITE" id="PS50069"/>
    </source>
</evidence>
<dbReference type="SMART" id="SM00182">
    <property type="entry name" value="CULLIN"/>
    <property type="match status" value="1"/>
</dbReference>
<keyword evidence="2" id="KW-1017">Isopeptide bond</keyword>
<dbReference type="PROSITE" id="PS01256">
    <property type="entry name" value="CULLIN_1"/>
    <property type="match status" value="1"/>
</dbReference>
<dbReference type="Gene3D" id="3.30.230.130">
    <property type="entry name" value="Cullin, Chain C, Domain 2"/>
    <property type="match status" value="1"/>
</dbReference>
<accession>A0AAN6JPX0</accession>
<dbReference type="Pfam" id="PF26557">
    <property type="entry name" value="Cullin_AB"/>
    <property type="match status" value="1"/>
</dbReference>
<dbReference type="Gene3D" id="1.10.10.10">
    <property type="entry name" value="Winged helix-like DNA-binding domain superfamily/Winged helix DNA-binding domain"/>
    <property type="match status" value="1"/>
</dbReference>
<dbReference type="InterPro" id="IPR019559">
    <property type="entry name" value="Cullin_neddylation_domain"/>
</dbReference>
<comment type="similarity">
    <text evidence="1 4 5">Belongs to the cullin family.</text>
</comment>
<evidence type="ECO:0000256" key="6">
    <source>
        <dbReference type="SAM" id="MobiDB-lite"/>
    </source>
</evidence>
<dbReference type="InterPro" id="IPR016158">
    <property type="entry name" value="Cullin_homology"/>
</dbReference>
<dbReference type="Proteomes" id="UP001176517">
    <property type="component" value="Unassembled WGS sequence"/>
</dbReference>
<feature type="region of interest" description="Disordered" evidence="6">
    <location>
        <begin position="1"/>
        <end position="32"/>
    </location>
</feature>
<dbReference type="PANTHER" id="PTHR11932">
    <property type="entry name" value="CULLIN"/>
    <property type="match status" value="1"/>
</dbReference>
<evidence type="ECO:0000313" key="9">
    <source>
        <dbReference type="Proteomes" id="UP001176517"/>
    </source>
</evidence>
<keyword evidence="9" id="KW-1185">Reference proteome</keyword>
<dbReference type="InterPro" id="IPR036388">
    <property type="entry name" value="WH-like_DNA-bd_sf"/>
</dbReference>
<dbReference type="InterPro" id="IPR016157">
    <property type="entry name" value="Cullin_CS"/>
</dbReference>
<dbReference type="Gene3D" id="1.20.1310.10">
    <property type="entry name" value="Cullin Repeats"/>
    <property type="match status" value="4"/>
</dbReference>
<feature type="domain" description="Cullin family profile" evidence="7">
    <location>
        <begin position="506"/>
        <end position="741"/>
    </location>
</feature>
<dbReference type="GO" id="GO:0031461">
    <property type="term" value="C:cullin-RING ubiquitin ligase complex"/>
    <property type="evidence" value="ECO:0007669"/>
    <property type="project" value="InterPro"/>
</dbReference>
<proteinExistence type="inferred from homology"/>
<feature type="region of interest" description="Disordered" evidence="6">
    <location>
        <begin position="404"/>
        <end position="438"/>
    </location>
</feature>
<dbReference type="FunFam" id="1.20.1310.10:FF:000001">
    <property type="entry name" value="Cullin 3"/>
    <property type="match status" value="1"/>
</dbReference>
<gene>
    <name evidence="8" type="ORF">OC846_005790</name>
</gene>
<dbReference type="SUPFAM" id="SSF74788">
    <property type="entry name" value="Cullin repeat-like"/>
    <property type="match status" value="1"/>
</dbReference>
<dbReference type="Pfam" id="PF10557">
    <property type="entry name" value="Cullin_Nedd8"/>
    <property type="match status" value="1"/>
</dbReference>
<dbReference type="EMBL" id="JAPDMZ010000245">
    <property type="protein sequence ID" value="KAK0545146.1"/>
    <property type="molecule type" value="Genomic_DNA"/>
</dbReference>
<evidence type="ECO:0000256" key="4">
    <source>
        <dbReference type="PROSITE-ProRule" id="PRU00330"/>
    </source>
</evidence>
<dbReference type="InterPro" id="IPR036317">
    <property type="entry name" value="Cullin_homology_sf"/>
</dbReference>
<dbReference type="FunFam" id="1.10.10.10:FF:000014">
    <property type="entry name" value="Cullin 1"/>
    <property type="match status" value="1"/>
</dbReference>
<comment type="caution">
    <text evidence="8">The sequence shown here is derived from an EMBL/GenBank/DDBJ whole genome shotgun (WGS) entry which is preliminary data.</text>
</comment>
<dbReference type="SUPFAM" id="SSF75632">
    <property type="entry name" value="Cullin homology domain"/>
    <property type="match status" value="1"/>
</dbReference>
<evidence type="ECO:0000256" key="3">
    <source>
        <dbReference type="ARBA" id="ARBA00022843"/>
    </source>
</evidence>
<dbReference type="FunFam" id="1.20.1310.10:FF:000002">
    <property type="entry name" value="cullin-3 isoform X1"/>
    <property type="match status" value="1"/>
</dbReference>